<comment type="caution">
    <text evidence="1">The sequence shown here is derived from an EMBL/GenBank/DDBJ whole genome shotgun (WGS) entry which is preliminary data.</text>
</comment>
<organism evidence="1 2">
    <name type="scientific">Hygrophoropsis aurantiaca</name>
    <dbReference type="NCBI Taxonomy" id="72124"/>
    <lineage>
        <taxon>Eukaryota</taxon>
        <taxon>Fungi</taxon>
        <taxon>Dikarya</taxon>
        <taxon>Basidiomycota</taxon>
        <taxon>Agaricomycotina</taxon>
        <taxon>Agaricomycetes</taxon>
        <taxon>Agaricomycetidae</taxon>
        <taxon>Boletales</taxon>
        <taxon>Coniophorineae</taxon>
        <taxon>Hygrophoropsidaceae</taxon>
        <taxon>Hygrophoropsis</taxon>
    </lineage>
</organism>
<gene>
    <name evidence="1" type="ORF">BJ138DRAFT_968409</name>
</gene>
<dbReference type="EMBL" id="MU268226">
    <property type="protein sequence ID" value="KAH7905287.1"/>
    <property type="molecule type" value="Genomic_DNA"/>
</dbReference>
<keyword evidence="2" id="KW-1185">Reference proteome</keyword>
<sequence length="175" mass="20180">SLRYLKTPENSYLRCRKRYNNSDLPANARKDNLWRRKFITTLTLWSGGYKDPFVIPNDDLWCAIRVIWRAVYHDTAAQTAALGPAVLSVSKQRLSEWRAGFGSAAVAMLSNLFAEEKVADEEDRREFAEALLNDNYFLYEHPEAKTGRGLFRSPFILQVFACHWVAVRDHVDVHS</sequence>
<reference evidence="1" key="1">
    <citation type="journal article" date="2021" name="New Phytol.">
        <title>Evolutionary innovations through gain and loss of genes in the ectomycorrhizal Boletales.</title>
        <authorList>
            <person name="Wu G."/>
            <person name="Miyauchi S."/>
            <person name="Morin E."/>
            <person name="Kuo A."/>
            <person name="Drula E."/>
            <person name="Varga T."/>
            <person name="Kohler A."/>
            <person name="Feng B."/>
            <person name="Cao Y."/>
            <person name="Lipzen A."/>
            <person name="Daum C."/>
            <person name="Hundley H."/>
            <person name="Pangilinan J."/>
            <person name="Johnson J."/>
            <person name="Barry K."/>
            <person name="LaButti K."/>
            <person name="Ng V."/>
            <person name="Ahrendt S."/>
            <person name="Min B."/>
            <person name="Choi I.G."/>
            <person name="Park H."/>
            <person name="Plett J.M."/>
            <person name="Magnuson J."/>
            <person name="Spatafora J.W."/>
            <person name="Nagy L.G."/>
            <person name="Henrissat B."/>
            <person name="Grigoriev I.V."/>
            <person name="Yang Z.L."/>
            <person name="Xu J."/>
            <person name="Martin F.M."/>
        </authorList>
    </citation>
    <scope>NUCLEOTIDE SEQUENCE</scope>
    <source>
        <strain evidence="1">ATCC 28755</strain>
    </source>
</reference>
<protein>
    <submittedName>
        <fullName evidence="1">Uncharacterized protein</fullName>
    </submittedName>
</protein>
<evidence type="ECO:0000313" key="1">
    <source>
        <dbReference type="EMBL" id="KAH7905287.1"/>
    </source>
</evidence>
<feature type="non-terminal residue" evidence="1">
    <location>
        <position position="1"/>
    </location>
</feature>
<feature type="non-terminal residue" evidence="1">
    <location>
        <position position="175"/>
    </location>
</feature>
<dbReference type="Proteomes" id="UP000790377">
    <property type="component" value="Unassembled WGS sequence"/>
</dbReference>
<name>A0ACB7ZX50_9AGAM</name>
<accession>A0ACB7ZX50</accession>
<evidence type="ECO:0000313" key="2">
    <source>
        <dbReference type="Proteomes" id="UP000790377"/>
    </source>
</evidence>
<proteinExistence type="predicted"/>